<evidence type="ECO:0008006" key="5">
    <source>
        <dbReference type="Google" id="ProtNLM"/>
    </source>
</evidence>
<organism evidence="3 4">
    <name type="scientific">Sphingomonas brevis</name>
    <dbReference type="NCBI Taxonomy" id="2908206"/>
    <lineage>
        <taxon>Bacteria</taxon>
        <taxon>Pseudomonadati</taxon>
        <taxon>Pseudomonadota</taxon>
        <taxon>Alphaproteobacteria</taxon>
        <taxon>Sphingomonadales</taxon>
        <taxon>Sphingomonadaceae</taxon>
        <taxon>Sphingomonas</taxon>
    </lineage>
</organism>
<dbReference type="RefSeq" id="WP_249914625.1">
    <property type="nucleotide sequence ID" value="NZ_JAMGBB010000001.1"/>
</dbReference>
<protein>
    <recommendedName>
        <fullName evidence="5">YtxH domain-containing protein</fullName>
    </recommendedName>
</protein>
<sequence length="114" mass="12052">MPARKRDSKGRFKDASFFTAARDNPGASAALAAGIAGAAAAGAFLWSRREQVREALSSGMDRLSELKAERFDSAKSQEEIAEEALTLKETGKKSKGPRGPVAQQDIKAGLASVE</sequence>
<dbReference type="Proteomes" id="UP001165383">
    <property type="component" value="Unassembled WGS sequence"/>
</dbReference>
<evidence type="ECO:0000256" key="1">
    <source>
        <dbReference type="SAM" id="MobiDB-lite"/>
    </source>
</evidence>
<dbReference type="EMBL" id="JAMGBB010000001">
    <property type="protein sequence ID" value="MCL6740178.1"/>
    <property type="molecule type" value="Genomic_DNA"/>
</dbReference>
<keyword evidence="4" id="KW-1185">Reference proteome</keyword>
<reference evidence="3" key="1">
    <citation type="submission" date="2022-05" db="EMBL/GenBank/DDBJ databases">
        <authorList>
            <person name="Jo J.-H."/>
            <person name="Im W.-T."/>
        </authorList>
    </citation>
    <scope>NUCLEOTIDE SEQUENCE</scope>
    <source>
        <strain evidence="3">RB56-2</strain>
    </source>
</reference>
<accession>A0ABT0S708</accession>
<keyword evidence="2" id="KW-1133">Transmembrane helix</keyword>
<evidence type="ECO:0000256" key="2">
    <source>
        <dbReference type="SAM" id="Phobius"/>
    </source>
</evidence>
<evidence type="ECO:0000313" key="4">
    <source>
        <dbReference type="Proteomes" id="UP001165383"/>
    </source>
</evidence>
<gene>
    <name evidence="3" type="ORF">LZ518_03380</name>
</gene>
<comment type="caution">
    <text evidence="3">The sequence shown here is derived from an EMBL/GenBank/DDBJ whole genome shotgun (WGS) entry which is preliminary data.</text>
</comment>
<keyword evidence="2" id="KW-0472">Membrane</keyword>
<keyword evidence="2" id="KW-0812">Transmembrane</keyword>
<feature type="transmembrane region" description="Helical" evidence="2">
    <location>
        <begin position="26"/>
        <end position="46"/>
    </location>
</feature>
<evidence type="ECO:0000313" key="3">
    <source>
        <dbReference type="EMBL" id="MCL6740178.1"/>
    </source>
</evidence>
<proteinExistence type="predicted"/>
<feature type="region of interest" description="Disordered" evidence="1">
    <location>
        <begin position="86"/>
        <end position="114"/>
    </location>
</feature>
<name>A0ABT0S708_9SPHN</name>